<protein>
    <recommendedName>
        <fullName evidence="9">Vesicle transport protein</fullName>
    </recommendedName>
</protein>
<evidence type="ECO:0000313" key="6">
    <source>
        <dbReference type="EMBL" id="RLN84395.1"/>
    </source>
</evidence>
<reference evidence="3" key="1">
    <citation type="journal article" date="2015" name="Genom Data">
        <title>Genome sequences of six Phytophthora species associated with forests in New Zealand.</title>
        <authorList>
            <person name="Studholme D.J."/>
            <person name="McDougal R.L."/>
            <person name="Sambles C."/>
            <person name="Hansen E."/>
            <person name="Hardy G."/>
            <person name="Grant M."/>
            <person name="Ganley R.J."/>
            <person name="Williams N.M."/>
        </authorList>
    </citation>
    <scope>NUCLEOTIDE SEQUENCE</scope>
    <source>
        <strain evidence="3">NZFS 2646</strain>
        <strain evidence="4">NZFS 3630</strain>
    </source>
</reference>
<name>A0A3R7GJP5_9STRA</name>
<dbReference type="EMBL" id="JPWU03000026">
    <property type="protein sequence ID" value="KAG2530794.1"/>
    <property type="molecule type" value="Genomic_DNA"/>
</dbReference>
<dbReference type="EMBL" id="JPWV03000027">
    <property type="protein sequence ID" value="KAG2529567.1"/>
    <property type="molecule type" value="Genomic_DNA"/>
</dbReference>
<dbReference type="Proteomes" id="UP000285624">
    <property type="component" value="Unassembled WGS sequence"/>
</dbReference>
<keyword evidence="2" id="KW-0812">Transmembrane</keyword>
<feature type="transmembrane region" description="Helical" evidence="2">
    <location>
        <begin position="126"/>
        <end position="148"/>
    </location>
</feature>
<dbReference type="Proteomes" id="UP000792063">
    <property type="component" value="Unassembled WGS sequence"/>
</dbReference>
<organism evidence="5 8">
    <name type="scientific">Phytophthora kernoviae</name>
    <dbReference type="NCBI Taxonomy" id="325452"/>
    <lineage>
        <taxon>Eukaryota</taxon>
        <taxon>Sar</taxon>
        <taxon>Stramenopiles</taxon>
        <taxon>Oomycota</taxon>
        <taxon>Peronosporomycetes</taxon>
        <taxon>Peronosporales</taxon>
        <taxon>Peronosporaceae</taxon>
        <taxon>Phytophthora</taxon>
    </lineage>
</organism>
<dbReference type="EMBL" id="MAYM02001859">
    <property type="protein sequence ID" value="RLN10295.1"/>
    <property type="molecule type" value="Genomic_DNA"/>
</dbReference>
<dbReference type="Proteomes" id="UP000285883">
    <property type="component" value="Unassembled WGS sequence"/>
</dbReference>
<accession>A0A3R7GJP5</accession>
<feature type="region of interest" description="Disordered" evidence="1">
    <location>
        <begin position="1"/>
        <end position="22"/>
    </location>
</feature>
<proteinExistence type="predicted"/>
<evidence type="ECO:0000313" key="7">
    <source>
        <dbReference type="Proteomes" id="UP000285624"/>
    </source>
</evidence>
<dbReference type="Proteomes" id="UP000785171">
    <property type="component" value="Unassembled WGS sequence"/>
</dbReference>
<keyword evidence="2" id="KW-1133">Transmembrane helix</keyword>
<evidence type="ECO:0008006" key="9">
    <source>
        <dbReference type="Google" id="ProtNLM"/>
    </source>
</evidence>
<dbReference type="EMBL" id="MBDN02000019">
    <property type="protein sequence ID" value="RLN84395.1"/>
    <property type="molecule type" value="Genomic_DNA"/>
</dbReference>
<dbReference type="STRING" id="325452.A0A3R7GJP5"/>
<gene>
    <name evidence="5" type="ORF">BBI17_001194</name>
    <name evidence="6" type="ORF">BBO99_00001317</name>
    <name evidence="3" type="ORF">JM16_001973</name>
    <name evidence="4" type="ORF">JM18_001149</name>
</gene>
<evidence type="ECO:0000256" key="2">
    <source>
        <dbReference type="SAM" id="Phobius"/>
    </source>
</evidence>
<comment type="caution">
    <text evidence="5">The sequence shown here is derived from an EMBL/GenBank/DDBJ whole genome shotgun (WGS) entry which is preliminary data.</text>
</comment>
<evidence type="ECO:0000313" key="3">
    <source>
        <dbReference type="EMBL" id="KAG2529567.1"/>
    </source>
</evidence>
<evidence type="ECO:0000313" key="4">
    <source>
        <dbReference type="EMBL" id="KAG2530794.1"/>
    </source>
</evidence>
<reference evidence="7 8" key="2">
    <citation type="submission" date="2018-07" db="EMBL/GenBank/DDBJ databases">
        <title>Genome sequencing of oomycete isolates from Chile give support for New Zealand origin for Phytophthora kernoviae and make available the first Nothophytophthora sp. genome.</title>
        <authorList>
            <person name="Studholme D.J."/>
            <person name="Sanfuentes E."/>
            <person name="Panda P."/>
            <person name="Hill R."/>
            <person name="Sambles C."/>
            <person name="Grant M."/>
            <person name="Williams N.M."/>
            <person name="Mcdougal R.L."/>
        </authorList>
    </citation>
    <scope>NUCLEOTIDE SEQUENCE [LARGE SCALE GENOMIC DNA]</scope>
    <source>
        <strain evidence="5">Chile2</strain>
        <strain evidence="6">Chile4</strain>
    </source>
</reference>
<evidence type="ECO:0000313" key="5">
    <source>
        <dbReference type="EMBL" id="RLN10295.1"/>
    </source>
</evidence>
<reference evidence="3" key="3">
    <citation type="submission" date="2020-06" db="EMBL/GenBank/DDBJ databases">
        <authorList>
            <person name="Studholme D.J."/>
        </authorList>
    </citation>
    <scope>NUCLEOTIDE SEQUENCE</scope>
    <source>
        <strain evidence="3">NZFS 2646</strain>
        <strain evidence="4">NZFS 3630</strain>
    </source>
</reference>
<evidence type="ECO:0000256" key="1">
    <source>
        <dbReference type="SAM" id="MobiDB-lite"/>
    </source>
</evidence>
<dbReference type="AlphaFoldDB" id="A0A3R7GJP5"/>
<keyword evidence="7" id="KW-1185">Reference proteome</keyword>
<keyword evidence="2" id="KW-0472">Membrane</keyword>
<sequence>MSAWEQWGGKKPASGGLQTAQDAFQNLLRSSPLSTTSTASTDSDASGSYSLKKMWDSARDLTKVATNGVVPASGGAKDAADALESGQCEEPADEAAAARWPLWRKNSNAQNGLIPTMSCCLILGNYVFVVLSSVLQLMTLGSFALSAFPGGNSSLKAFGALFWKSARGMIQAIARLFR</sequence>
<evidence type="ECO:0000313" key="8">
    <source>
        <dbReference type="Proteomes" id="UP000285883"/>
    </source>
</evidence>